<evidence type="ECO:0000313" key="3">
    <source>
        <dbReference type="Proteomes" id="UP001177003"/>
    </source>
</evidence>
<reference evidence="2" key="1">
    <citation type="submission" date="2023-04" db="EMBL/GenBank/DDBJ databases">
        <authorList>
            <person name="Vijverberg K."/>
            <person name="Xiong W."/>
            <person name="Schranz E."/>
        </authorList>
    </citation>
    <scope>NUCLEOTIDE SEQUENCE</scope>
</reference>
<dbReference type="PANTHER" id="PTHR10492:SF94">
    <property type="entry name" value="ATP-DEPENDENT DNA HELICASE"/>
    <property type="match status" value="1"/>
</dbReference>
<accession>A0AA35Z2N3</accession>
<dbReference type="Pfam" id="PF14214">
    <property type="entry name" value="Helitron_like_N"/>
    <property type="match status" value="1"/>
</dbReference>
<protein>
    <recommendedName>
        <fullName evidence="1">Helitron helicase-like domain-containing protein</fullName>
    </recommendedName>
</protein>
<dbReference type="PANTHER" id="PTHR10492">
    <property type="match status" value="1"/>
</dbReference>
<dbReference type="AlphaFoldDB" id="A0AA35Z2N3"/>
<keyword evidence="3" id="KW-1185">Reference proteome</keyword>
<dbReference type="EMBL" id="OX465081">
    <property type="protein sequence ID" value="CAI9284569.1"/>
    <property type="molecule type" value="Genomic_DNA"/>
</dbReference>
<evidence type="ECO:0000259" key="1">
    <source>
        <dbReference type="Pfam" id="PF14214"/>
    </source>
</evidence>
<dbReference type="InterPro" id="IPR025476">
    <property type="entry name" value="Helitron_helicase-like"/>
</dbReference>
<sequence>MPNVVANQMNINEGTTNDVVRIEQMRKIHNKKYYERRKELSRRQIMRDHMLQQDPYTFVYDGMHMEHNVLKVQNACVHCRAKRFQFEFPSFCCMSGNTKLAFSDIHEELRNLYTSNSELSKMFRHNIRAYNTDFSFASMGVDMDKTMTNMISRNLTKRSTTDRPHLRSQVFGLKTAQDRPDLVSRVFHAELEYLKKQLFTKHILGTVGAYIYVIEFQKRGLPHAHFLMIMRPPHKLTNTDHYDKIVCAEIPDPKKYPKMHELVISHMIHSPCSTLNSDCPCMKNEQKKCCFRYPRQFNETTLQGKDSYLVYQRRDNGIEVDIRGNKMDNRWVVTYNPKLLMMFNCHMNVEFCSSITFVKYVFKYIYKGHDKQVINIDLDGQPVVVNEIKRFQDA</sequence>
<evidence type="ECO:0000313" key="2">
    <source>
        <dbReference type="EMBL" id="CAI9284569.1"/>
    </source>
</evidence>
<name>A0AA35Z2N3_LACSI</name>
<proteinExistence type="predicted"/>
<feature type="domain" description="Helitron helicase-like" evidence="1">
    <location>
        <begin position="161"/>
        <end position="228"/>
    </location>
</feature>
<gene>
    <name evidence="2" type="ORF">LSALG_LOCUS24088</name>
</gene>
<organism evidence="2 3">
    <name type="scientific">Lactuca saligna</name>
    <name type="common">Willowleaf lettuce</name>
    <dbReference type="NCBI Taxonomy" id="75948"/>
    <lineage>
        <taxon>Eukaryota</taxon>
        <taxon>Viridiplantae</taxon>
        <taxon>Streptophyta</taxon>
        <taxon>Embryophyta</taxon>
        <taxon>Tracheophyta</taxon>
        <taxon>Spermatophyta</taxon>
        <taxon>Magnoliopsida</taxon>
        <taxon>eudicotyledons</taxon>
        <taxon>Gunneridae</taxon>
        <taxon>Pentapetalae</taxon>
        <taxon>asterids</taxon>
        <taxon>campanulids</taxon>
        <taxon>Asterales</taxon>
        <taxon>Asteraceae</taxon>
        <taxon>Cichorioideae</taxon>
        <taxon>Cichorieae</taxon>
        <taxon>Lactucinae</taxon>
        <taxon>Lactuca</taxon>
    </lineage>
</organism>
<dbReference type="Proteomes" id="UP001177003">
    <property type="component" value="Chromosome 5"/>
</dbReference>